<comment type="caution">
    <text evidence="2">The sequence shown here is derived from an EMBL/GenBank/DDBJ whole genome shotgun (WGS) entry which is preliminary data.</text>
</comment>
<evidence type="ECO:0000256" key="1">
    <source>
        <dbReference type="SAM" id="Phobius"/>
    </source>
</evidence>
<dbReference type="Proteomes" id="UP000054630">
    <property type="component" value="Unassembled WGS sequence"/>
</dbReference>
<keyword evidence="1" id="KW-0812">Transmembrane</keyword>
<protein>
    <submittedName>
        <fullName evidence="2">Uncharacterized protein</fullName>
    </submittedName>
</protein>
<keyword evidence="3" id="KW-1185">Reference proteome</keyword>
<gene>
    <name evidence="2" type="ORF">T07_7964</name>
</gene>
<evidence type="ECO:0000313" key="3">
    <source>
        <dbReference type="Proteomes" id="UP000054630"/>
    </source>
</evidence>
<name>A0A0V0RCI4_9BILA</name>
<keyword evidence="1" id="KW-0472">Membrane</keyword>
<sequence length="46" mass="5425">MGAFFTYYLFVMEDFLTYFLFVVILGSCGGFDLDFIFKHIGFMVDF</sequence>
<accession>A0A0V0RCI4</accession>
<dbReference type="AlphaFoldDB" id="A0A0V0RCI4"/>
<proteinExistence type="predicted"/>
<feature type="transmembrane region" description="Helical" evidence="1">
    <location>
        <begin position="15"/>
        <end position="37"/>
    </location>
</feature>
<organism evidence="2 3">
    <name type="scientific">Trichinella nelsoni</name>
    <dbReference type="NCBI Taxonomy" id="6336"/>
    <lineage>
        <taxon>Eukaryota</taxon>
        <taxon>Metazoa</taxon>
        <taxon>Ecdysozoa</taxon>
        <taxon>Nematoda</taxon>
        <taxon>Enoplea</taxon>
        <taxon>Dorylaimia</taxon>
        <taxon>Trichinellida</taxon>
        <taxon>Trichinellidae</taxon>
        <taxon>Trichinella</taxon>
    </lineage>
</organism>
<evidence type="ECO:0000313" key="2">
    <source>
        <dbReference type="EMBL" id="KRX12140.1"/>
    </source>
</evidence>
<dbReference type="EMBL" id="JYDL01000738">
    <property type="protein sequence ID" value="KRX12140.1"/>
    <property type="molecule type" value="Genomic_DNA"/>
</dbReference>
<reference evidence="2 3" key="1">
    <citation type="submission" date="2015-01" db="EMBL/GenBank/DDBJ databases">
        <title>Evolution of Trichinella species and genotypes.</title>
        <authorList>
            <person name="Korhonen P.K."/>
            <person name="Edoardo P."/>
            <person name="Giuseppe L.R."/>
            <person name="Gasser R.B."/>
        </authorList>
    </citation>
    <scope>NUCLEOTIDE SEQUENCE [LARGE SCALE GENOMIC DNA]</scope>
    <source>
        <strain evidence="2">ISS37</strain>
    </source>
</reference>
<keyword evidence="1" id="KW-1133">Transmembrane helix</keyword>